<feature type="coiled-coil region" evidence="7">
    <location>
        <begin position="1065"/>
        <end position="1092"/>
    </location>
</feature>
<dbReference type="InterPro" id="IPR001494">
    <property type="entry name" value="Importin-beta_N"/>
</dbReference>
<evidence type="ECO:0000256" key="6">
    <source>
        <dbReference type="ARBA" id="ARBA00023242"/>
    </source>
</evidence>
<feature type="domain" description="Importin N-terminal" evidence="9">
    <location>
        <begin position="25"/>
        <end position="100"/>
    </location>
</feature>
<keyword evidence="11" id="KW-1185">Reference proteome</keyword>
<dbReference type="InterPro" id="IPR016024">
    <property type="entry name" value="ARM-type_fold"/>
</dbReference>
<comment type="caution">
    <text evidence="10">The sequence shown here is derived from an EMBL/GenBank/DDBJ whole genome shotgun (WGS) entry which is preliminary data.</text>
</comment>
<keyword evidence="6" id="KW-0539">Nucleus</keyword>
<keyword evidence="3" id="KW-0813">Transport</keyword>
<keyword evidence="4" id="KW-0963">Cytoplasm</keyword>
<evidence type="ECO:0000313" key="10">
    <source>
        <dbReference type="EMBL" id="KRX11054.1"/>
    </source>
</evidence>
<comment type="subcellular location">
    <subcellularLocation>
        <location evidence="2">Cytoplasm</location>
    </subcellularLocation>
    <subcellularLocation>
        <location evidence="1">Nucleus</location>
    </subcellularLocation>
</comment>
<reference evidence="10 11" key="1">
    <citation type="journal article" date="2015" name="Sci. Rep.">
        <title>Genome of the facultative scuticociliatosis pathogen Pseudocohnilembus persalinus provides insight into its virulence through horizontal gene transfer.</title>
        <authorList>
            <person name="Xiong J."/>
            <person name="Wang G."/>
            <person name="Cheng J."/>
            <person name="Tian M."/>
            <person name="Pan X."/>
            <person name="Warren A."/>
            <person name="Jiang C."/>
            <person name="Yuan D."/>
            <person name="Miao W."/>
        </authorList>
    </citation>
    <scope>NUCLEOTIDE SEQUENCE [LARGE SCALE GENOMIC DNA]</scope>
    <source>
        <strain evidence="10">36N120E</strain>
    </source>
</reference>
<protein>
    <submittedName>
        <fullName evidence="10">Armadillo-type fold</fullName>
    </submittedName>
</protein>
<dbReference type="Gene3D" id="1.25.10.10">
    <property type="entry name" value="Leucine-rich Repeat Variant"/>
    <property type="match status" value="1"/>
</dbReference>
<evidence type="ECO:0000256" key="7">
    <source>
        <dbReference type="SAM" id="Coils"/>
    </source>
</evidence>
<dbReference type="Pfam" id="PF03810">
    <property type="entry name" value="IBN_N"/>
    <property type="match status" value="1"/>
</dbReference>
<keyword evidence="7" id="KW-0175">Coiled coil</keyword>
<dbReference type="GO" id="GO:0005829">
    <property type="term" value="C:cytosol"/>
    <property type="evidence" value="ECO:0007669"/>
    <property type="project" value="TreeGrafter"/>
</dbReference>
<dbReference type="OMA" id="WVAKTSW"/>
<evidence type="ECO:0000256" key="3">
    <source>
        <dbReference type="ARBA" id="ARBA00022448"/>
    </source>
</evidence>
<dbReference type="InterPro" id="IPR011989">
    <property type="entry name" value="ARM-like"/>
</dbReference>
<dbReference type="EMBL" id="LDAU01000007">
    <property type="protein sequence ID" value="KRX11054.1"/>
    <property type="molecule type" value="Genomic_DNA"/>
</dbReference>
<evidence type="ECO:0000256" key="1">
    <source>
        <dbReference type="ARBA" id="ARBA00004123"/>
    </source>
</evidence>
<dbReference type="PANTHER" id="PTHR10997">
    <property type="entry name" value="IMPORTIN-7, 8, 11"/>
    <property type="match status" value="1"/>
</dbReference>
<dbReference type="GO" id="GO:0006606">
    <property type="term" value="P:protein import into nucleus"/>
    <property type="evidence" value="ECO:0007669"/>
    <property type="project" value="TreeGrafter"/>
</dbReference>
<name>A0A0V0R9B1_PSEPJ</name>
<accession>A0A0V0R9B1</accession>
<dbReference type="SUPFAM" id="SSF48371">
    <property type="entry name" value="ARM repeat"/>
    <property type="match status" value="1"/>
</dbReference>
<proteinExistence type="predicted"/>
<dbReference type="PROSITE" id="PS50166">
    <property type="entry name" value="IMPORTIN_B_NT"/>
    <property type="match status" value="1"/>
</dbReference>
<sequence length="1095" mass="127047">MDEQQINILIQALQGTLIGSKVQEATQIINQYIVKQGFCVSMMMIANNSSLDIYVRQSAMTNLSQCIKQFWNPVDPQNSYMISQQDKGAIKGSILDALINVANEKAIVKIYETIIYDLIALEYPQNWQGLLETLSDRLVNSQNFNEIYACLIFVRQAYSVHQVFQGEERKLFNEIITKTYPGLVKVSSILANNYNENTAEMVRQVLKCYCNAIHFDIIPLLSDKDQISNWMCFVKIILDYNLPQELIQKTDNLQKIEELKKNVLWKNKKWCGKIVNRFIQKYCNPLNVSHINHQKHIPKLFLDNFSVSFLESLVSILFKNQTEFVSPQIIHFALKYVLYSIRYQKTYDVIAPHQEKLMFDICIPLCSHNQSDEELYRFNADEYLRKEDDYNTNTHQNKNCAVELIERICAQKDNNNKPYLFTFVNFASQCLDNNQDPRTQQTISIAQREGLLWIFGRLKDQIIKQKDLENLMEIVLSKYILPEFDSSSGLLRSRACWVFGRYNMIEYKNQENIKIAVQGICKCLQDKEMPVKIRAAIALESLVQLEQAQSFLKPHLENIFKIYIELMNESDSDGLVDALQGIVKGFQSELSPFAMGLVQHLCDSFQKYVMNNAKQQEEQGFVNQEEEDETSCQKAAVSCLDAITNILDSGLQTSVYSQMEEFLCDVIDFCLLDTNMRYTEEAIGILNLMVYNQQEISTKLWFYYPYLIYSILGTPPDFQQQITQFNGTNSQQQLLLALAPQGFLQGYMEHLMSPIKNFISKGKAQFFQMNDFCGNNFFQLVKTLIQQTLNTFDQQQNGELQPNYTDMAILSTLYIAIIENNPGTIDNYLPDILSYALRFSLQKDMDRNLRIVCIEIIALSMYFNPQFTFQYLQNQNVIEPLYNDWIALLPHFKHDYDKGRALLGLASVLKLEQNQIPQQMGQIMKLLVKEMVKLTGEILEARNRTDSDFESDSDFDDEDDDMNGNNIKISDQDATAFHKTLNKLQKYSQQMNGQQNGYNQNYNANNVDDDIDEDFSDDDYDLEETIGQNFRYDSPFDKECEILLFDQILQNLNNQNSQVSSYIISQLDQQEQAQLKKNIDQAKKEWEEGQQDQNL</sequence>
<evidence type="ECO:0000256" key="4">
    <source>
        <dbReference type="ARBA" id="ARBA00022490"/>
    </source>
</evidence>
<dbReference type="AlphaFoldDB" id="A0A0V0R9B1"/>
<dbReference type="SMART" id="SM00913">
    <property type="entry name" value="IBN_N"/>
    <property type="match status" value="1"/>
</dbReference>
<dbReference type="PANTHER" id="PTHR10997:SF18">
    <property type="entry name" value="D-IMPORTIN 7_RANBP7"/>
    <property type="match status" value="1"/>
</dbReference>
<feature type="region of interest" description="Disordered" evidence="8">
    <location>
        <begin position="945"/>
        <end position="968"/>
    </location>
</feature>
<dbReference type="OrthoDB" id="760868at2759"/>
<dbReference type="GO" id="GO:0005635">
    <property type="term" value="C:nuclear envelope"/>
    <property type="evidence" value="ECO:0007669"/>
    <property type="project" value="TreeGrafter"/>
</dbReference>
<dbReference type="GO" id="GO:0031267">
    <property type="term" value="F:small GTPase binding"/>
    <property type="evidence" value="ECO:0007669"/>
    <property type="project" value="InterPro"/>
</dbReference>
<evidence type="ECO:0000313" key="11">
    <source>
        <dbReference type="Proteomes" id="UP000054937"/>
    </source>
</evidence>
<evidence type="ECO:0000256" key="5">
    <source>
        <dbReference type="ARBA" id="ARBA00022927"/>
    </source>
</evidence>
<keyword evidence="5" id="KW-0653">Protein transport</keyword>
<evidence type="ECO:0000256" key="8">
    <source>
        <dbReference type="SAM" id="MobiDB-lite"/>
    </source>
</evidence>
<feature type="compositionally biased region" description="Acidic residues" evidence="8">
    <location>
        <begin position="948"/>
        <end position="962"/>
    </location>
</feature>
<dbReference type="InParanoid" id="A0A0V0R9B1"/>
<dbReference type="Proteomes" id="UP000054937">
    <property type="component" value="Unassembled WGS sequence"/>
</dbReference>
<organism evidence="10 11">
    <name type="scientific">Pseudocohnilembus persalinus</name>
    <name type="common">Ciliate</name>
    <dbReference type="NCBI Taxonomy" id="266149"/>
    <lineage>
        <taxon>Eukaryota</taxon>
        <taxon>Sar</taxon>
        <taxon>Alveolata</taxon>
        <taxon>Ciliophora</taxon>
        <taxon>Intramacronucleata</taxon>
        <taxon>Oligohymenophorea</taxon>
        <taxon>Scuticociliatia</taxon>
        <taxon>Philasterida</taxon>
        <taxon>Pseudocohnilembidae</taxon>
        <taxon>Pseudocohnilembus</taxon>
    </lineage>
</organism>
<evidence type="ECO:0000256" key="2">
    <source>
        <dbReference type="ARBA" id="ARBA00004496"/>
    </source>
</evidence>
<gene>
    <name evidence="10" type="ORF">PPERSA_05163</name>
</gene>
<evidence type="ECO:0000259" key="9">
    <source>
        <dbReference type="PROSITE" id="PS50166"/>
    </source>
</evidence>